<evidence type="ECO:0000313" key="1">
    <source>
        <dbReference type="EMBL" id="KAI4354289.1"/>
    </source>
</evidence>
<reference evidence="1 2" key="1">
    <citation type="journal article" date="2022" name="DNA Res.">
        <title>Chromosomal-level genome assembly of the orchid tree Bauhinia variegata (Leguminosae; Cercidoideae) supports the allotetraploid origin hypothesis of Bauhinia.</title>
        <authorList>
            <person name="Zhong Y."/>
            <person name="Chen Y."/>
            <person name="Zheng D."/>
            <person name="Pang J."/>
            <person name="Liu Y."/>
            <person name="Luo S."/>
            <person name="Meng S."/>
            <person name="Qian L."/>
            <person name="Wei D."/>
            <person name="Dai S."/>
            <person name="Zhou R."/>
        </authorList>
    </citation>
    <scope>NUCLEOTIDE SEQUENCE [LARGE SCALE GENOMIC DNA]</scope>
    <source>
        <strain evidence="1">BV-YZ2020</strain>
    </source>
</reference>
<proteinExistence type="predicted"/>
<accession>A0ACB9Q2H0</accession>
<protein>
    <submittedName>
        <fullName evidence="1">Uncharacterized protein</fullName>
    </submittedName>
</protein>
<dbReference type="Proteomes" id="UP000828941">
    <property type="component" value="Chromosome 2"/>
</dbReference>
<organism evidence="1 2">
    <name type="scientific">Bauhinia variegata</name>
    <name type="common">Purple orchid tree</name>
    <name type="synonym">Phanera variegata</name>
    <dbReference type="NCBI Taxonomy" id="167791"/>
    <lineage>
        <taxon>Eukaryota</taxon>
        <taxon>Viridiplantae</taxon>
        <taxon>Streptophyta</taxon>
        <taxon>Embryophyta</taxon>
        <taxon>Tracheophyta</taxon>
        <taxon>Spermatophyta</taxon>
        <taxon>Magnoliopsida</taxon>
        <taxon>eudicotyledons</taxon>
        <taxon>Gunneridae</taxon>
        <taxon>Pentapetalae</taxon>
        <taxon>rosids</taxon>
        <taxon>fabids</taxon>
        <taxon>Fabales</taxon>
        <taxon>Fabaceae</taxon>
        <taxon>Cercidoideae</taxon>
        <taxon>Cercideae</taxon>
        <taxon>Bauhiniinae</taxon>
        <taxon>Bauhinia</taxon>
    </lineage>
</organism>
<comment type="caution">
    <text evidence="1">The sequence shown here is derived from an EMBL/GenBank/DDBJ whole genome shotgun (WGS) entry which is preliminary data.</text>
</comment>
<sequence length="918" mass="103448">MVLKSASVECIEVLSQFEKVESGSKSTEVVFDLEGAKDEERDCVLAMKFFSTLTLTSLLNLKHIWNKDPQGILDFPQLTRLKLVDVPKQDYSFIKKAILNLELKILEVDKAIMTWFRQFLADRFNSLEGLGLQFLNDVNRSFPYSVLQKMSDLKYLMVKDALFKEIFPFKRQIVSEDDLLEFDLSEDTLLDLNTENKNEQLDESDRNYQFEGKGDSQKKREEMNIIEQSTTSYSENMEAHKKQKQGFEISISNFDSEKRLQEQHINFRESMGETTNIDDDKGLPLDILKEATSSLGRCSPISQPFSSIANAAVGFLVEEDDKESKRQDDKKDELENKNMNTIEHGTTSCAKSKDTNLQTCTNEGIGNQKVLEDRNVIERSTTSSESRGAHKTKTQGINISITNFDVTSKVVHNAIEVTNNVSIVSASKELQGTDRSSSISQSSSPIANVAKLPLERAQEESFDLEKETSEVDQMVQVQLGLENTENGDHANFPNVDPPVASLPLHSSEAMLPSSGGNEEYSSDVDTESKNEQPNESDRNHQFEAMEEDKESQREEEHKEHKEVKAEENMNIYVIEQSTTGCPESKGTNLQASIDEDFKLSALLSVTSQEYQTSVSTSKELQDVAQSSPIPLSLSSKANGADSLPLHSSEDMPLSTPEVYAQTRIKDTDVEASRAAITDTGDVPRQNKESTPRGQNEKHNAIDEGKEGTVHEGVLLGNSTEGVASCQGIVDIDVGTVASPSPRLRCYSIAFCFSFLALLGCYFLSAYWGYGIPLVSNSSPSSPVKDTVELNKGQISLLRDAFARYPNFGGPQKDFSPHFHDWAYKTLADLLHFLKTENPVTMTKEREKEFHMLCNEAIQFEFDKIWVEEMRKRVVKDPEVDHAQKCLMKILDKEQELRQEKETLNEFIQERRKKCFDFL</sequence>
<gene>
    <name evidence="1" type="ORF">L6164_003164</name>
</gene>
<name>A0ACB9Q2H0_BAUVA</name>
<dbReference type="EMBL" id="CM039427">
    <property type="protein sequence ID" value="KAI4354289.1"/>
    <property type="molecule type" value="Genomic_DNA"/>
</dbReference>
<keyword evidence="2" id="KW-1185">Reference proteome</keyword>
<evidence type="ECO:0000313" key="2">
    <source>
        <dbReference type="Proteomes" id="UP000828941"/>
    </source>
</evidence>